<name>A0A1F7V805_9BACT</name>
<evidence type="ECO:0000313" key="3">
    <source>
        <dbReference type="Proteomes" id="UP000176593"/>
    </source>
</evidence>
<dbReference type="Pfam" id="PF23951">
    <property type="entry name" value="DUF7282"/>
    <property type="match status" value="1"/>
</dbReference>
<reference evidence="2 3" key="1">
    <citation type="journal article" date="2016" name="Nat. Commun.">
        <title>Thousands of microbial genomes shed light on interconnected biogeochemical processes in an aquifer system.</title>
        <authorList>
            <person name="Anantharaman K."/>
            <person name="Brown C.T."/>
            <person name="Hug L.A."/>
            <person name="Sharon I."/>
            <person name="Castelle C.J."/>
            <person name="Probst A.J."/>
            <person name="Thomas B.C."/>
            <person name="Singh A."/>
            <person name="Wilkins M.J."/>
            <person name="Karaoz U."/>
            <person name="Brodie E.L."/>
            <person name="Williams K.H."/>
            <person name="Hubbard S.S."/>
            <person name="Banfield J.F."/>
        </authorList>
    </citation>
    <scope>NUCLEOTIDE SEQUENCE [LARGE SCALE GENOMIC DNA]</scope>
</reference>
<evidence type="ECO:0000259" key="1">
    <source>
        <dbReference type="Pfam" id="PF23951"/>
    </source>
</evidence>
<gene>
    <name evidence="2" type="ORF">A3I41_05150</name>
</gene>
<dbReference type="Proteomes" id="UP000176593">
    <property type="component" value="Unassembled WGS sequence"/>
</dbReference>
<protein>
    <recommendedName>
        <fullName evidence="1">DUF7282 domain-containing protein</fullName>
    </recommendedName>
</protein>
<dbReference type="InterPro" id="IPR055706">
    <property type="entry name" value="Slg1/2_DUF7282"/>
</dbReference>
<organism evidence="2 3">
    <name type="scientific">Candidatus Uhrbacteria bacterium RIFCSPLOWO2_02_FULL_48_18</name>
    <dbReference type="NCBI Taxonomy" id="1802408"/>
    <lineage>
        <taxon>Bacteria</taxon>
        <taxon>Candidatus Uhriibacteriota</taxon>
    </lineage>
</organism>
<evidence type="ECO:0000313" key="2">
    <source>
        <dbReference type="EMBL" id="OGL86692.1"/>
    </source>
</evidence>
<comment type="caution">
    <text evidence="2">The sequence shown here is derived from an EMBL/GenBank/DDBJ whole genome shotgun (WGS) entry which is preliminary data.</text>
</comment>
<feature type="domain" description="DUF7282" evidence="1">
    <location>
        <begin position="66"/>
        <end position="161"/>
    </location>
</feature>
<sequence length="176" mass="19163">MRRTTLPKTWIFFFVIILVLIIASLLQPATKSQEIPAPSQTATDQMLPVSREANADGMLKNGDNAIYLTDQVSGQSKINIGYAVFAKPGFITVREDNQGMPGKIVGISTLLNGRVESPSVELTTSLQANQVYYAELVSDDGNGTFEESKDHPVNDKDKSVVLMSFLARRDAVSTAP</sequence>
<dbReference type="AlphaFoldDB" id="A0A1F7V805"/>
<proteinExistence type="predicted"/>
<accession>A0A1F7V805</accession>
<dbReference type="EMBL" id="MGEQ01000007">
    <property type="protein sequence ID" value="OGL86692.1"/>
    <property type="molecule type" value="Genomic_DNA"/>
</dbReference>